<dbReference type="EMBL" id="JAYMYQ010000001">
    <property type="protein sequence ID" value="KAK7361673.1"/>
    <property type="molecule type" value="Genomic_DNA"/>
</dbReference>
<evidence type="ECO:0000313" key="2">
    <source>
        <dbReference type="EMBL" id="KAK7361673.1"/>
    </source>
</evidence>
<proteinExistence type="predicted"/>
<evidence type="ECO:0000256" key="1">
    <source>
        <dbReference type="SAM" id="MobiDB-lite"/>
    </source>
</evidence>
<keyword evidence="3" id="KW-1185">Reference proteome</keyword>
<dbReference type="AlphaFoldDB" id="A0AAN9N1Q1"/>
<dbReference type="Proteomes" id="UP001367508">
    <property type="component" value="Unassembled WGS sequence"/>
</dbReference>
<feature type="compositionally biased region" description="Basic and acidic residues" evidence="1">
    <location>
        <begin position="15"/>
        <end position="38"/>
    </location>
</feature>
<accession>A0AAN9N1Q1</accession>
<comment type="caution">
    <text evidence="2">The sequence shown here is derived from an EMBL/GenBank/DDBJ whole genome shotgun (WGS) entry which is preliminary data.</text>
</comment>
<feature type="region of interest" description="Disordered" evidence="1">
    <location>
        <begin position="15"/>
        <end position="76"/>
    </location>
</feature>
<organism evidence="2 3">
    <name type="scientific">Canavalia gladiata</name>
    <name type="common">Sword bean</name>
    <name type="synonym">Dolichos gladiatus</name>
    <dbReference type="NCBI Taxonomy" id="3824"/>
    <lineage>
        <taxon>Eukaryota</taxon>
        <taxon>Viridiplantae</taxon>
        <taxon>Streptophyta</taxon>
        <taxon>Embryophyta</taxon>
        <taxon>Tracheophyta</taxon>
        <taxon>Spermatophyta</taxon>
        <taxon>Magnoliopsida</taxon>
        <taxon>eudicotyledons</taxon>
        <taxon>Gunneridae</taxon>
        <taxon>Pentapetalae</taxon>
        <taxon>rosids</taxon>
        <taxon>fabids</taxon>
        <taxon>Fabales</taxon>
        <taxon>Fabaceae</taxon>
        <taxon>Papilionoideae</taxon>
        <taxon>50 kb inversion clade</taxon>
        <taxon>NPAAA clade</taxon>
        <taxon>indigoferoid/millettioid clade</taxon>
        <taxon>Phaseoleae</taxon>
        <taxon>Canavalia</taxon>
    </lineage>
</organism>
<gene>
    <name evidence="2" type="ORF">VNO77_03747</name>
</gene>
<reference evidence="2 3" key="1">
    <citation type="submission" date="2024-01" db="EMBL/GenBank/DDBJ databases">
        <title>The genomes of 5 underutilized Papilionoideae crops provide insights into root nodulation and disease resistanc.</title>
        <authorList>
            <person name="Jiang F."/>
        </authorList>
    </citation>
    <scope>NUCLEOTIDE SEQUENCE [LARGE SCALE GENOMIC DNA]</scope>
    <source>
        <strain evidence="2">LVBAO_FW01</strain>
        <tissue evidence="2">Leaves</tissue>
    </source>
</reference>
<sequence length="76" mass="8268">MLANNNTYCTRDLVKESSGAEDKDASETRDCGFRHLDGPDPYAKAFDKSCASTKKSDDMPIEISDGDPGTEEQCST</sequence>
<protein>
    <submittedName>
        <fullName evidence="2">Uncharacterized protein</fullName>
    </submittedName>
</protein>
<evidence type="ECO:0000313" key="3">
    <source>
        <dbReference type="Proteomes" id="UP001367508"/>
    </source>
</evidence>
<name>A0AAN9N1Q1_CANGL</name>